<protein>
    <recommendedName>
        <fullName evidence="1">Ig-like domain-containing protein</fullName>
    </recommendedName>
</protein>
<organism evidence="2 3">
    <name type="scientific">Meganyctiphanes norvegica</name>
    <name type="common">Northern krill</name>
    <name type="synonym">Thysanopoda norvegica</name>
    <dbReference type="NCBI Taxonomy" id="48144"/>
    <lineage>
        <taxon>Eukaryota</taxon>
        <taxon>Metazoa</taxon>
        <taxon>Ecdysozoa</taxon>
        <taxon>Arthropoda</taxon>
        <taxon>Crustacea</taxon>
        <taxon>Multicrustacea</taxon>
        <taxon>Malacostraca</taxon>
        <taxon>Eumalacostraca</taxon>
        <taxon>Eucarida</taxon>
        <taxon>Euphausiacea</taxon>
        <taxon>Euphausiidae</taxon>
        <taxon>Meganyctiphanes</taxon>
    </lineage>
</organism>
<dbReference type="EMBL" id="CAXKWB010011651">
    <property type="protein sequence ID" value="CAL4102144.1"/>
    <property type="molecule type" value="Genomic_DNA"/>
</dbReference>
<sequence>VTWKQDGDTIFVGDIKLTYHVGMTIMTNGTLVLKKGYPNIKDGDTYICLIFNEVTFEDIPKVSYTLTLSGEEEVIVKVNDLNTTLADALSLPPSISFTEANDELVISSNSARLQKHLLNILKEDEDGVRFIKEEACSQPSDTVGWANAYSIAQECETKIRQQNFVVQHQTILIAIDFYVETNPGSWFAVTQLYISDMKNKIITRAYSTLTPLPIDAIPNVDSKKIQVSDSWWDSSQNMKNQHSNSVFTTMVALKDAYSILKERI</sequence>
<evidence type="ECO:0000259" key="1">
    <source>
        <dbReference type="PROSITE" id="PS50835"/>
    </source>
</evidence>
<feature type="non-terminal residue" evidence="2">
    <location>
        <position position="1"/>
    </location>
</feature>
<gene>
    <name evidence="2" type="ORF">MNOR_LOCUS17178</name>
</gene>
<keyword evidence="3" id="KW-1185">Reference proteome</keyword>
<evidence type="ECO:0000313" key="2">
    <source>
        <dbReference type="EMBL" id="CAL4102144.1"/>
    </source>
</evidence>
<comment type="caution">
    <text evidence="2">The sequence shown here is derived from an EMBL/GenBank/DDBJ whole genome shotgun (WGS) entry which is preliminary data.</text>
</comment>
<dbReference type="PROSITE" id="PS50835">
    <property type="entry name" value="IG_LIKE"/>
    <property type="match status" value="1"/>
</dbReference>
<dbReference type="Proteomes" id="UP001497623">
    <property type="component" value="Unassembled WGS sequence"/>
</dbReference>
<dbReference type="AlphaFoldDB" id="A0AAV2QXS0"/>
<dbReference type="InterPro" id="IPR007110">
    <property type="entry name" value="Ig-like_dom"/>
</dbReference>
<proteinExistence type="predicted"/>
<evidence type="ECO:0000313" key="3">
    <source>
        <dbReference type="Proteomes" id="UP001497623"/>
    </source>
</evidence>
<feature type="domain" description="Ig-like" evidence="1">
    <location>
        <begin position="1"/>
        <end position="67"/>
    </location>
</feature>
<name>A0AAV2QXS0_MEGNR</name>
<accession>A0AAV2QXS0</accession>
<reference evidence="2 3" key="1">
    <citation type="submission" date="2024-05" db="EMBL/GenBank/DDBJ databases">
        <authorList>
            <person name="Wallberg A."/>
        </authorList>
    </citation>
    <scope>NUCLEOTIDE SEQUENCE [LARGE SCALE GENOMIC DNA]</scope>
</reference>